<keyword evidence="2" id="KW-0479">Metal-binding</keyword>
<sequence length="208" mass="24674">MKTDKEKLQVLNNLVAHYGYQYWWEDTNRISDWVSMILIQQTTEKNAHKALGNLEPYLTVESLQEIELETLQELIRPAGFFKQKSNYIKELISWFISHDSDFDKFRTYSTDELRKELLTIKGVGSETADAMLLYIFERNVFIADQYAIRLFNRVGFGPYKTYEEMRKDFIHLTEGVPHDLCREWHAAIDVHGKHFNKDKNMDESFLSF</sequence>
<evidence type="ECO:0000313" key="7">
    <source>
        <dbReference type="EMBL" id="OJG91930.1"/>
    </source>
</evidence>
<dbReference type="GO" id="GO:0003824">
    <property type="term" value="F:catalytic activity"/>
    <property type="evidence" value="ECO:0007669"/>
    <property type="project" value="InterPro"/>
</dbReference>
<evidence type="ECO:0000256" key="4">
    <source>
        <dbReference type="ARBA" id="ARBA00023014"/>
    </source>
</evidence>
<dbReference type="EMBL" id="JXLC01000009">
    <property type="protein sequence ID" value="OJG91930.1"/>
    <property type="molecule type" value="Genomic_DNA"/>
</dbReference>
<dbReference type="AlphaFoldDB" id="A0A0S3KB79"/>
<evidence type="ECO:0000313" key="6">
    <source>
        <dbReference type="EMBL" id="ALS01502.1"/>
    </source>
</evidence>
<dbReference type="GO" id="GO:0051539">
    <property type="term" value="F:4 iron, 4 sulfur cluster binding"/>
    <property type="evidence" value="ECO:0007669"/>
    <property type="project" value="UniProtKB-KW"/>
</dbReference>
<dbReference type="Gene3D" id="1.10.1670.10">
    <property type="entry name" value="Helix-hairpin-Helix base-excision DNA repair enzymes (C-terminal)"/>
    <property type="match status" value="1"/>
</dbReference>
<protein>
    <submittedName>
        <fullName evidence="6">DNA repair protein</fullName>
    </submittedName>
</protein>
<dbReference type="InterPro" id="IPR003265">
    <property type="entry name" value="HhH-GPD_domain"/>
</dbReference>
<dbReference type="Proteomes" id="UP000065511">
    <property type="component" value="Chromosome"/>
</dbReference>
<evidence type="ECO:0000256" key="1">
    <source>
        <dbReference type="ARBA" id="ARBA00022485"/>
    </source>
</evidence>
<dbReference type="CDD" id="cd00056">
    <property type="entry name" value="ENDO3c"/>
    <property type="match status" value="1"/>
</dbReference>
<keyword evidence="1" id="KW-0004">4Fe-4S</keyword>
<dbReference type="GO" id="GO:0046872">
    <property type="term" value="F:metal ion binding"/>
    <property type="evidence" value="ECO:0007669"/>
    <property type="project" value="UniProtKB-KW"/>
</dbReference>
<reference evidence="7 9" key="1">
    <citation type="submission" date="2014-12" db="EMBL/GenBank/DDBJ databases">
        <title>Draft genome sequences of 29 type strains of Enterococci.</title>
        <authorList>
            <person name="Zhong Z."/>
            <person name="Sun Z."/>
            <person name="Liu W."/>
            <person name="Zhang W."/>
            <person name="Zhang H."/>
        </authorList>
    </citation>
    <scope>NUCLEOTIDE SEQUENCE [LARGE SCALE GENOMIC DNA]</scope>
    <source>
        <strain evidence="7 9">DSM 22801</strain>
    </source>
</reference>
<dbReference type="SUPFAM" id="SSF48150">
    <property type="entry name" value="DNA-glycosylase"/>
    <property type="match status" value="1"/>
</dbReference>
<evidence type="ECO:0000256" key="3">
    <source>
        <dbReference type="ARBA" id="ARBA00023004"/>
    </source>
</evidence>
<dbReference type="PANTHER" id="PTHR10359">
    <property type="entry name" value="A/G-SPECIFIC ADENINE GLYCOSYLASE/ENDONUCLEASE III"/>
    <property type="match status" value="1"/>
</dbReference>
<keyword evidence="4" id="KW-0411">Iron-sulfur</keyword>
<organism evidence="7 9">
    <name type="scientific">Enterococcus silesiacus</name>
    <dbReference type="NCBI Taxonomy" id="332949"/>
    <lineage>
        <taxon>Bacteria</taxon>
        <taxon>Bacillati</taxon>
        <taxon>Bacillota</taxon>
        <taxon>Bacilli</taxon>
        <taxon>Lactobacillales</taxon>
        <taxon>Enterococcaceae</taxon>
        <taxon>Enterococcus</taxon>
    </lineage>
</organism>
<dbReference type="Pfam" id="PF00730">
    <property type="entry name" value="HhH-GPD"/>
    <property type="match status" value="1"/>
</dbReference>
<dbReference type="Proteomes" id="UP000183039">
    <property type="component" value="Unassembled WGS sequence"/>
</dbReference>
<dbReference type="KEGG" id="ess:ATZ33_09015"/>
<accession>A0A0S3KB79</accession>
<feature type="domain" description="HhH-GPD" evidence="5">
    <location>
        <begin position="38"/>
        <end position="194"/>
    </location>
</feature>
<dbReference type="RefSeq" id="WP_071877496.1">
    <property type="nucleotide sequence ID" value="NZ_JXLC01000009.1"/>
</dbReference>
<gene>
    <name evidence="6" type="ORF">ATZ33_09015</name>
    <name evidence="7" type="ORF">RV15_GL003575</name>
</gene>
<evidence type="ECO:0000256" key="2">
    <source>
        <dbReference type="ARBA" id="ARBA00022723"/>
    </source>
</evidence>
<evidence type="ECO:0000313" key="8">
    <source>
        <dbReference type="Proteomes" id="UP000065511"/>
    </source>
</evidence>
<proteinExistence type="predicted"/>
<dbReference type="InterPro" id="IPR023170">
    <property type="entry name" value="HhH_base_excis_C"/>
</dbReference>
<name>A0A0S3KB79_9ENTE</name>
<dbReference type="PIRSF" id="PIRSF001435">
    <property type="entry name" value="Nth"/>
    <property type="match status" value="1"/>
</dbReference>
<reference evidence="6 8" key="2">
    <citation type="submission" date="2015-12" db="EMBL/GenBank/DDBJ databases">
        <authorList>
            <person name="Lauer A."/>
            <person name="Humrighouse B."/>
            <person name="Loparev V."/>
            <person name="Shewmaker P.L."/>
            <person name="Whitney A.M."/>
            <person name="McLaughlin R.W."/>
        </authorList>
    </citation>
    <scope>NUCLEOTIDE SEQUENCE [LARGE SCALE GENOMIC DNA]</scope>
    <source>
        <strain evidence="6 8">LMG 23085</strain>
    </source>
</reference>
<dbReference type="OrthoDB" id="9802365at2"/>
<keyword evidence="8" id="KW-1185">Reference proteome</keyword>
<evidence type="ECO:0000313" key="9">
    <source>
        <dbReference type="Proteomes" id="UP000183039"/>
    </source>
</evidence>
<dbReference type="SMART" id="SM00478">
    <property type="entry name" value="ENDO3c"/>
    <property type="match status" value="1"/>
</dbReference>
<dbReference type="EMBL" id="CP013614">
    <property type="protein sequence ID" value="ALS01502.1"/>
    <property type="molecule type" value="Genomic_DNA"/>
</dbReference>
<dbReference type="Gene3D" id="1.10.340.30">
    <property type="entry name" value="Hypothetical protein, domain 2"/>
    <property type="match status" value="1"/>
</dbReference>
<dbReference type="GO" id="GO:0006284">
    <property type="term" value="P:base-excision repair"/>
    <property type="evidence" value="ECO:0007669"/>
    <property type="project" value="InterPro"/>
</dbReference>
<dbReference type="PANTHER" id="PTHR10359:SF19">
    <property type="entry name" value="DNA REPAIR GLYCOSYLASE MJ1434-RELATED"/>
    <property type="match status" value="1"/>
</dbReference>
<dbReference type="InterPro" id="IPR011257">
    <property type="entry name" value="DNA_glycosylase"/>
</dbReference>
<evidence type="ECO:0000259" key="5">
    <source>
        <dbReference type="SMART" id="SM00478"/>
    </source>
</evidence>
<keyword evidence="3" id="KW-0408">Iron</keyword>